<feature type="transmembrane region" description="Helical" evidence="6">
    <location>
        <begin position="41"/>
        <end position="60"/>
    </location>
</feature>
<sequence length="425" mass="44873">MNTRSKSGRGLLQLLTGTVGAQVLTFAALPLISRLYTPESFGQYSLVLSLAAIATPLATLRLESATLLPQDTSHVRSITGVALGAILVIGVVYSGAVFALSSFGVSGLNVSFGLAVWIFVFTVLMAVFELLTRLTLRKKLYSTVATRTFLRSAATVAPQLGLSVGPAQAIPGLLIGALIGHLAGLGVMVKSTKEFLCRPRLHDVRTVWRRYWRFPVVFAPSALLNAFGLQLPLVFFIAHFGIGPGGQVGMADKLISVPVTLVAATIGQVFAGEAADRIRSGGAGLNRLFLRFSALLAAGGLVVGVAAATLAESVLPWILGSQWTTAGMVVQTLALNAAIRLVASPLSQILILLEKSLLNTILDVTRAVLMVISFSLVTALSLSLTQATFLVYTAMAVTYFVTWICCAVLAHKADPGKGKRVQLSQ</sequence>
<evidence type="ECO:0000313" key="8">
    <source>
        <dbReference type="Proteomes" id="UP000182652"/>
    </source>
</evidence>
<keyword evidence="8" id="KW-1185">Reference proteome</keyword>
<name>A0A1H4T110_9MICC</name>
<protein>
    <submittedName>
        <fullName evidence="7">Membrane protein involved in the export of O-antigen and teichoic acid</fullName>
    </submittedName>
</protein>
<organism evidence="7 8">
    <name type="scientific">Arthrobacter woluwensis</name>
    <dbReference type="NCBI Taxonomy" id="156980"/>
    <lineage>
        <taxon>Bacteria</taxon>
        <taxon>Bacillati</taxon>
        <taxon>Actinomycetota</taxon>
        <taxon>Actinomycetes</taxon>
        <taxon>Micrococcales</taxon>
        <taxon>Micrococcaceae</taxon>
        <taxon>Arthrobacter</taxon>
    </lineage>
</organism>
<evidence type="ECO:0000256" key="4">
    <source>
        <dbReference type="ARBA" id="ARBA00022989"/>
    </source>
</evidence>
<feature type="transmembrane region" description="Helical" evidence="6">
    <location>
        <begin position="12"/>
        <end position="35"/>
    </location>
</feature>
<keyword evidence="3 6" id="KW-0812">Transmembrane</keyword>
<feature type="transmembrane region" description="Helical" evidence="6">
    <location>
        <begin position="288"/>
        <end position="311"/>
    </location>
</feature>
<evidence type="ECO:0000313" key="7">
    <source>
        <dbReference type="EMBL" id="SEC50112.1"/>
    </source>
</evidence>
<evidence type="ECO:0000256" key="5">
    <source>
        <dbReference type="ARBA" id="ARBA00023136"/>
    </source>
</evidence>
<feature type="transmembrane region" description="Helical" evidence="6">
    <location>
        <begin position="254"/>
        <end position="276"/>
    </location>
</feature>
<keyword evidence="5 6" id="KW-0472">Membrane</keyword>
<dbReference type="Proteomes" id="UP000182652">
    <property type="component" value="Unassembled WGS sequence"/>
</dbReference>
<keyword evidence="2" id="KW-1003">Cell membrane</keyword>
<dbReference type="GO" id="GO:0005886">
    <property type="term" value="C:plasma membrane"/>
    <property type="evidence" value="ECO:0007669"/>
    <property type="project" value="UniProtKB-SubCell"/>
</dbReference>
<evidence type="ECO:0000256" key="2">
    <source>
        <dbReference type="ARBA" id="ARBA00022475"/>
    </source>
</evidence>
<feature type="transmembrane region" description="Helical" evidence="6">
    <location>
        <begin position="110"/>
        <end position="128"/>
    </location>
</feature>
<keyword evidence="4 6" id="KW-1133">Transmembrane helix</keyword>
<feature type="transmembrane region" description="Helical" evidence="6">
    <location>
        <begin position="169"/>
        <end position="190"/>
    </location>
</feature>
<accession>A0A1H4T110</accession>
<gene>
    <name evidence="7" type="ORF">SAMN04489745_3029</name>
</gene>
<comment type="subcellular location">
    <subcellularLocation>
        <location evidence="1">Cell membrane</location>
        <topology evidence="1">Multi-pass membrane protein</topology>
    </subcellularLocation>
</comment>
<feature type="transmembrane region" description="Helical" evidence="6">
    <location>
        <begin position="389"/>
        <end position="410"/>
    </location>
</feature>
<feature type="transmembrane region" description="Helical" evidence="6">
    <location>
        <begin position="211"/>
        <end position="242"/>
    </location>
</feature>
<evidence type="ECO:0000256" key="1">
    <source>
        <dbReference type="ARBA" id="ARBA00004651"/>
    </source>
</evidence>
<proteinExistence type="predicted"/>
<dbReference type="InterPro" id="IPR050833">
    <property type="entry name" value="Poly_Biosynth_Transport"/>
</dbReference>
<evidence type="ECO:0000256" key="3">
    <source>
        <dbReference type="ARBA" id="ARBA00022692"/>
    </source>
</evidence>
<dbReference type="PANTHER" id="PTHR30250">
    <property type="entry name" value="PST FAMILY PREDICTED COLANIC ACID TRANSPORTER"/>
    <property type="match status" value="1"/>
</dbReference>
<reference evidence="7 8" key="1">
    <citation type="submission" date="2016-10" db="EMBL/GenBank/DDBJ databases">
        <authorList>
            <person name="de Groot N.N."/>
        </authorList>
    </citation>
    <scope>NUCLEOTIDE SEQUENCE [LARGE SCALE GENOMIC DNA]</scope>
    <source>
        <strain evidence="7 8">DSM 10495</strain>
    </source>
</reference>
<dbReference type="EMBL" id="FNSN01000003">
    <property type="protein sequence ID" value="SEC50112.1"/>
    <property type="molecule type" value="Genomic_DNA"/>
</dbReference>
<feature type="transmembrane region" description="Helical" evidence="6">
    <location>
        <begin position="364"/>
        <end position="383"/>
    </location>
</feature>
<dbReference type="AlphaFoldDB" id="A0A1H4T110"/>
<feature type="transmembrane region" description="Helical" evidence="6">
    <location>
        <begin position="81"/>
        <end position="104"/>
    </location>
</feature>
<dbReference type="PANTHER" id="PTHR30250:SF11">
    <property type="entry name" value="O-ANTIGEN TRANSPORTER-RELATED"/>
    <property type="match status" value="1"/>
</dbReference>
<dbReference type="STRING" id="156980.SAMN04489745_3029"/>
<dbReference type="RefSeq" id="WP_066214322.1">
    <property type="nucleotide sequence ID" value="NZ_FNSN01000003.1"/>
</dbReference>
<evidence type="ECO:0000256" key="6">
    <source>
        <dbReference type="SAM" id="Phobius"/>
    </source>
</evidence>